<evidence type="ECO:0000313" key="1">
    <source>
        <dbReference type="EMBL" id="KAF8873710.1"/>
    </source>
</evidence>
<gene>
    <name evidence="1" type="ORF">CPB84DRAFT_1798169</name>
</gene>
<dbReference type="OrthoDB" id="3143640at2759"/>
<accession>A0A9P5N978</accession>
<dbReference type="AlphaFoldDB" id="A0A9P5N978"/>
<organism evidence="1 2">
    <name type="scientific">Gymnopilus junonius</name>
    <name type="common">Spectacular rustgill mushroom</name>
    <name type="synonym">Gymnopilus spectabilis subsp. junonius</name>
    <dbReference type="NCBI Taxonomy" id="109634"/>
    <lineage>
        <taxon>Eukaryota</taxon>
        <taxon>Fungi</taxon>
        <taxon>Dikarya</taxon>
        <taxon>Basidiomycota</taxon>
        <taxon>Agaricomycotina</taxon>
        <taxon>Agaricomycetes</taxon>
        <taxon>Agaricomycetidae</taxon>
        <taxon>Agaricales</taxon>
        <taxon>Agaricineae</taxon>
        <taxon>Hymenogastraceae</taxon>
        <taxon>Gymnopilus</taxon>
    </lineage>
</organism>
<reference evidence="1" key="1">
    <citation type="submission" date="2020-11" db="EMBL/GenBank/DDBJ databases">
        <authorList>
            <consortium name="DOE Joint Genome Institute"/>
            <person name="Ahrendt S."/>
            <person name="Riley R."/>
            <person name="Andreopoulos W."/>
            <person name="LaButti K."/>
            <person name="Pangilinan J."/>
            <person name="Ruiz-duenas F.J."/>
            <person name="Barrasa J.M."/>
            <person name="Sanchez-Garcia M."/>
            <person name="Camarero S."/>
            <person name="Miyauchi S."/>
            <person name="Serrano A."/>
            <person name="Linde D."/>
            <person name="Babiker R."/>
            <person name="Drula E."/>
            <person name="Ayuso-Fernandez I."/>
            <person name="Pacheco R."/>
            <person name="Padilla G."/>
            <person name="Ferreira P."/>
            <person name="Barriuso J."/>
            <person name="Kellner H."/>
            <person name="Castanera R."/>
            <person name="Alfaro M."/>
            <person name="Ramirez L."/>
            <person name="Pisabarro A.G."/>
            <person name="Kuo A."/>
            <person name="Tritt A."/>
            <person name="Lipzen A."/>
            <person name="He G."/>
            <person name="Yan M."/>
            <person name="Ng V."/>
            <person name="Cullen D."/>
            <person name="Martin F."/>
            <person name="Rosso M.-N."/>
            <person name="Henrissat B."/>
            <person name="Hibbett D."/>
            <person name="Martinez A.T."/>
            <person name="Grigoriev I.V."/>
        </authorList>
    </citation>
    <scope>NUCLEOTIDE SEQUENCE</scope>
    <source>
        <strain evidence="1">AH 44721</strain>
    </source>
</reference>
<sequence>MVLSFGCMLYLYPQPSSSPEKDCSQAQLSEVERLGNLHDAVISFTALAVGSGITSIKLHCTIPTWSSTADTCAPIVPMSNL</sequence>
<proteinExistence type="predicted"/>
<keyword evidence="2" id="KW-1185">Reference proteome</keyword>
<dbReference type="EMBL" id="JADNYJ010000230">
    <property type="protein sequence ID" value="KAF8873710.1"/>
    <property type="molecule type" value="Genomic_DNA"/>
</dbReference>
<evidence type="ECO:0000313" key="2">
    <source>
        <dbReference type="Proteomes" id="UP000724874"/>
    </source>
</evidence>
<dbReference type="Proteomes" id="UP000724874">
    <property type="component" value="Unassembled WGS sequence"/>
</dbReference>
<comment type="caution">
    <text evidence="1">The sequence shown here is derived from an EMBL/GenBank/DDBJ whole genome shotgun (WGS) entry which is preliminary data.</text>
</comment>
<protein>
    <submittedName>
        <fullName evidence="1">Uncharacterized protein</fullName>
    </submittedName>
</protein>
<name>A0A9P5N978_GYMJU</name>